<dbReference type="Pfam" id="PF00171">
    <property type="entry name" value="Aldedh"/>
    <property type="match status" value="1"/>
</dbReference>
<evidence type="ECO:0000313" key="4">
    <source>
        <dbReference type="EMBL" id="SFK06611.1"/>
    </source>
</evidence>
<dbReference type="SUPFAM" id="SSF53720">
    <property type="entry name" value="ALDH-like"/>
    <property type="match status" value="1"/>
</dbReference>
<dbReference type="Gene3D" id="3.40.605.10">
    <property type="entry name" value="Aldehyde Dehydrogenase, Chain A, domain 1"/>
    <property type="match status" value="1"/>
</dbReference>
<keyword evidence="5" id="KW-1185">Reference proteome</keyword>
<dbReference type="PANTHER" id="PTHR42991">
    <property type="entry name" value="ALDEHYDE DEHYDROGENASE"/>
    <property type="match status" value="1"/>
</dbReference>
<reference evidence="5" key="1">
    <citation type="submission" date="2016-10" db="EMBL/GenBank/DDBJ databases">
        <authorList>
            <person name="Varghese N."/>
            <person name="Submissions S."/>
        </authorList>
    </citation>
    <scope>NUCLEOTIDE SEQUENCE [LARGE SCALE GENOMIC DNA]</scope>
    <source>
        <strain evidence="5">DSM 11578</strain>
    </source>
</reference>
<gene>
    <name evidence="4" type="ORF">SAMN04488079_104203</name>
</gene>
<dbReference type="OrthoDB" id="9768731at2"/>
<comment type="similarity">
    <text evidence="1">Belongs to the aldehyde dehydrogenase family.</text>
</comment>
<keyword evidence="2" id="KW-0560">Oxidoreductase</keyword>
<dbReference type="GO" id="GO:0008911">
    <property type="term" value="F:lactaldehyde dehydrogenase (NAD+) activity"/>
    <property type="evidence" value="ECO:0007669"/>
    <property type="project" value="TreeGrafter"/>
</dbReference>
<dbReference type="RefSeq" id="WP_091712040.1">
    <property type="nucleotide sequence ID" value="NZ_FOSH01000004.1"/>
</dbReference>
<proteinExistence type="inferred from homology"/>
<sequence length="483" mass="51825">MTTPHFPLKIAGLSKTDASRAEVFSPFNEQLLGTVDQANKEDIDKALTTAHSLFKDRSRWLTVVQRIGILEKAVEMMKADAESLAIGAAKEGGKPLIDSQVEMARCIDSIRACIDGLRNDAPHTIPMGINPASQHRLTTMRKEPIGVVVAISAFNHPLNLIAHQVGPAIATGCPVIVKPAEKTPLSCFRLVEIFHKAGLPEGWCQALLTESHEDTESLVTDDRVAFLSFIGSAKVGWYLRSKLAPGTRCALEHGGVAPVIVTEDADIDAAIPSLSKGGFYHAGQVCVSVQRIYAHSSIARQLAEKLATTAKQLKVGDPVSADTEVGPIIKKSELTRIDNWVNEAIDAGAECLCGGKALDDNCYAPTVLFNPPADAKVSTSEVFGPVVNVYPFDDVDDALAAANSLPFAFQASVYSRELNAAMYVADKLDASAVMINEHTAFRVDWMPFAGLKHSGLGTGGIPYTMEDMQVEKMIVMTSKGISA</sequence>
<protein>
    <submittedName>
        <fullName evidence="4">Acyl-CoA reductase</fullName>
    </submittedName>
</protein>
<dbReference type="Proteomes" id="UP000198924">
    <property type="component" value="Unassembled WGS sequence"/>
</dbReference>
<dbReference type="PANTHER" id="PTHR42991:SF1">
    <property type="entry name" value="ALDEHYDE DEHYDROGENASE"/>
    <property type="match status" value="1"/>
</dbReference>
<organism evidence="4 5">
    <name type="scientific">Methylophaga sulfidovorans</name>
    <dbReference type="NCBI Taxonomy" id="45496"/>
    <lineage>
        <taxon>Bacteria</taxon>
        <taxon>Pseudomonadati</taxon>
        <taxon>Pseudomonadota</taxon>
        <taxon>Gammaproteobacteria</taxon>
        <taxon>Thiotrichales</taxon>
        <taxon>Piscirickettsiaceae</taxon>
        <taxon>Methylophaga</taxon>
    </lineage>
</organism>
<dbReference type="EMBL" id="FOSH01000004">
    <property type="protein sequence ID" value="SFK06611.1"/>
    <property type="molecule type" value="Genomic_DNA"/>
</dbReference>
<dbReference type="InterPro" id="IPR016163">
    <property type="entry name" value="Ald_DH_C"/>
</dbReference>
<dbReference type="InterPro" id="IPR015590">
    <property type="entry name" value="Aldehyde_DH_dom"/>
</dbReference>
<evidence type="ECO:0000256" key="1">
    <source>
        <dbReference type="ARBA" id="ARBA00009986"/>
    </source>
</evidence>
<dbReference type="InterPro" id="IPR016161">
    <property type="entry name" value="Ald_DH/histidinol_DH"/>
</dbReference>
<evidence type="ECO:0000313" key="5">
    <source>
        <dbReference type="Proteomes" id="UP000198924"/>
    </source>
</evidence>
<evidence type="ECO:0000256" key="2">
    <source>
        <dbReference type="ARBA" id="ARBA00023002"/>
    </source>
</evidence>
<accession>A0A1I3WJG0</accession>
<name>A0A1I3WJG0_9GAMM</name>
<dbReference type="InterPro" id="IPR016162">
    <property type="entry name" value="Ald_DH_N"/>
</dbReference>
<evidence type="ECO:0000259" key="3">
    <source>
        <dbReference type="Pfam" id="PF00171"/>
    </source>
</evidence>
<dbReference type="STRING" id="45496.SAMN04488079_104203"/>
<dbReference type="InterPro" id="IPR051020">
    <property type="entry name" value="ALDH-related_metabolic_enz"/>
</dbReference>
<dbReference type="AlphaFoldDB" id="A0A1I3WJG0"/>
<feature type="domain" description="Aldehyde dehydrogenase" evidence="3">
    <location>
        <begin position="18"/>
        <end position="472"/>
    </location>
</feature>
<dbReference type="Gene3D" id="3.40.309.10">
    <property type="entry name" value="Aldehyde Dehydrogenase, Chain A, domain 2"/>
    <property type="match status" value="1"/>
</dbReference>